<dbReference type="InParanoid" id="T1HEQ3"/>
<protein>
    <submittedName>
        <fullName evidence="1">Uncharacterized protein</fullName>
    </submittedName>
</protein>
<accession>T1HEQ3</accession>
<dbReference type="HOGENOM" id="CLU_1998309_0_0_1"/>
<keyword evidence="2" id="KW-1185">Reference proteome</keyword>
<evidence type="ECO:0000313" key="1">
    <source>
        <dbReference type="EnsemblMetazoa" id="RPRC002525-PA"/>
    </source>
</evidence>
<organism evidence="1 2">
    <name type="scientific">Rhodnius prolixus</name>
    <name type="common">Triatomid bug</name>
    <dbReference type="NCBI Taxonomy" id="13249"/>
    <lineage>
        <taxon>Eukaryota</taxon>
        <taxon>Metazoa</taxon>
        <taxon>Ecdysozoa</taxon>
        <taxon>Arthropoda</taxon>
        <taxon>Hexapoda</taxon>
        <taxon>Insecta</taxon>
        <taxon>Pterygota</taxon>
        <taxon>Neoptera</taxon>
        <taxon>Paraneoptera</taxon>
        <taxon>Hemiptera</taxon>
        <taxon>Heteroptera</taxon>
        <taxon>Panheteroptera</taxon>
        <taxon>Cimicomorpha</taxon>
        <taxon>Reduviidae</taxon>
        <taxon>Triatominae</taxon>
        <taxon>Rhodnius</taxon>
    </lineage>
</organism>
<proteinExistence type="predicted"/>
<dbReference type="EMBL" id="ACPB03020164">
    <property type="status" value="NOT_ANNOTATED_CDS"/>
    <property type="molecule type" value="Genomic_DNA"/>
</dbReference>
<dbReference type="EMBL" id="ACPB03020165">
    <property type="status" value="NOT_ANNOTATED_CDS"/>
    <property type="molecule type" value="Genomic_DNA"/>
</dbReference>
<dbReference type="AlphaFoldDB" id="T1HEQ3"/>
<reference evidence="1" key="1">
    <citation type="submission" date="2015-05" db="UniProtKB">
        <authorList>
            <consortium name="EnsemblMetazoa"/>
        </authorList>
    </citation>
    <scope>IDENTIFICATION</scope>
</reference>
<evidence type="ECO:0000313" key="2">
    <source>
        <dbReference type="Proteomes" id="UP000015103"/>
    </source>
</evidence>
<dbReference type="EnsemblMetazoa" id="RPRC002525-RA">
    <property type="protein sequence ID" value="RPRC002525-PA"/>
    <property type="gene ID" value="RPRC002525"/>
</dbReference>
<name>T1HEQ3_RHOPR</name>
<dbReference type="Proteomes" id="UP000015103">
    <property type="component" value="Unassembled WGS sequence"/>
</dbReference>
<dbReference type="VEuPathDB" id="VectorBase:RPRC002525"/>
<sequence length="125" mass="14556">MNDELNIYDDEFVSIELNSCVSGVNDEEENHSKADSKGTLKKRTKKLLSTLIFWKKPKNAEVNDHINKSQTFEQKEKYSTLDSTATTSSREADGIKYKGFREKKNHIKKEDWKDLFEEGNAHFHQ</sequence>